<gene>
    <name evidence="1" type="ORF">TresaDRAFT_2377</name>
</gene>
<dbReference type="PATRIC" id="fig|907348.3.peg.730"/>
<evidence type="ECO:0000313" key="1">
    <source>
        <dbReference type="EMBL" id="EIC02499.1"/>
    </source>
</evidence>
<comment type="caution">
    <text evidence="1">The sequence shown here is derived from an EMBL/GenBank/DDBJ whole genome shotgun (WGS) entry which is preliminary data.</text>
</comment>
<evidence type="ECO:0000313" key="2">
    <source>
        <dbReference type="Proteomes" id="UP000003571"/>
    </source>
</evidence>
<organism evidence="1 2">
    <name type="scientific">Treponema saccharophilum DSM 2985</name>
    <dbReference type="NCBI Taxonomy" id="907348"/>
    <lineage>
        <taxon>Bacteria</taxon>
        <taxon>Pseudomonadati</taxon>
        <taxon>Spirochaetota</taxon>
        <taxon>Spirochaetia</taxon>
        <taxon>Spirochaetales</taxon>
        <taxon>Treponemataceae</taxon>
        <taxon>Treponema</taxon>
    </lineage>
</organism>
<dbReference type="STRING" id="907348.TresaDRAFT_2377"/>
<keyword evidence="2" id="KW-1185">Reference proteome</keyword>
<sequence>MQLYHGSNAVVRNPQILQTDRRLDFGTGFYLTSSFEQASRWAQLTTQRRGCGKETVSVFLFDESIAGELSILRFEKAEREWLEYVTANRKNEKIDNDNYDIVSGPVANDRTMPVISLFFSGIYDIEETIRRLLPQKLHDQYAFKTEKSLTALKFLEAR</sequence>
<name>H7EIS1_9SPIR</name>
<accession>H7EIS1</accession>
<dbReference type="eggNOG" id="ENOG5032UDM">
    <property type="taxonomic scope" value="Bacteria"/>
</dbReference>
<protein>
    <recommendedName>
        <fullName evidence="3">DUF3990 domain-containing protein</fullName>
    </recommendedName>
</protein>
<dbReference type="EMBL" id="AGRW01000038">
    <property type="protein sequence ID" value="EIC02499.1"/>
    <property type="molecule type" value="Genomic_DNA"/>
</dbReference>
<dbReference type="Pfam" id="PF13151">
    <property type="entry name" value="DUF3990"/>
    <property type="match status" value="1"/>
</dbReference>
<dbReference type="RefSeq" id="WP_002702973.1">
    <property type="nucleotide sequence ID" value="NZ_AGRW01000038.1"/>
</dbReference>
<dbReference type="AlphaFoldDB" id="H7EIS1"/>
<dbReference type="OrthoDB" id="9813772at2"/>
<reference evidence="1 2" key="1">
    <citation type="submission" date="2011-09" db="EMBL/GenBank/DDBJ databases">
        <title>The draft genome of Treponema saccharophilum DSM 2985.</title>
        <authorList>
            <consortium name="US DOE Joint Genome Institute (JGI-PGF)"/>
            <person name="Lucas S."/>
            <person name="Copeland A."/>
            <person name="Lapidus A."/>
            <person name="Glavina del Rio T."/>
            <person name="Dalin E."/>
            <person name="Tice H."/>
            <person name="Bruce D."/>
            <person name="Goodwin L."/>
            <person name="Pitluck S."/>
            <person name="Peters L."/>
            <person name="Kyrpides N."/>
            <person name="Mavromatis K."/>
            <person name="Ivanova N."/>
            <person name="Markowitz V."/>
            <person name="Cheng J.-F."/>
            <person name="Hugenholtz P."/>
            <person name="Woyke T."/>
            <person name="Wu D."/>
            <person name="Gronow S."/>
            <person name="Wellnitz S."/>
            <person name="Brambilla E."/>
            <person name="Klenk H.-P."/>
            <person name="Eisen J.A."/>
        </authorList>
    </citation>
    <scope>NUCLEOTIDE SEQUENCE [LARGE SCALE GENOMIC DNA]</scope>
    <source>
        <strain evidence="1 2">DSM 2985</strain>
    </source>
</reference>
<dbReference type="InterPro" id="IPR025051">
    <property type="entry name" value="DUF3990"/>
</dbReference>
<evidence type="ECO:0008006" key="3">
    <source>
        <dbReference type="Google" id="ProtNLM"/>
    </source>
</evidence>
<dbReference type="Proteomes" id="UP000003571">
    <property type="component" value="Unassembled WGS sequence"/>
</dbReference>
<proteinExistence type="predicted"/>